<proteinExistence type="inferred from homology"/>
<evidence type="ECO:0000313" key="7">
    <source>
        <dbReference type="Proteomes" id="UP001269267"/>
    </source>
</evidence>
<keyword evidence="7" id="KW-1185">Reference proteome</keyword>
<comment type="pathway">
    <text evidence="1">Carbohydrate metabolism; tricarboxylic acid cycle; isocitrate from oxaloacetate: step 1/2.</text>
</comment>
<dbReference type="PANTHER" id="PTHR11739:SF4">
    <property type="entry name" value="CITRATE SYNTHASE, PEROXISOMAL"/>
    <property type="match status" value="1"/>
</dbReference>
<accession>A0ABU1GEF5</accession>
<evidence type="ECO:0000256" key="2">
    <source>
        <dbReference type="ARBA" id="ARBA00010566"/>
    </source>
</evidence>
<dbReference type="SUPFAM" id="SSF48256">
    <property type="entry name" value="Citrate synthase"/>
    <property type="match status" value="1"/>
</dbReference>
<dbReference type="RefSeq" id="WP_310539770.1">
    <property type="nucleotide sequence ID" value="NZ_JARWAI010000007.1"/>
</dbReference>
<keyword evidence="3 5" id="KW-0808">Transferase</keyword>
<protein>
    <recommendedName>
        <fullName evidence="5">Citrate synthase</fullName>
    </recommendedName>
</protein>
<evidence type="ECO:0000256" key="4">
    <source>
        <dbReference type="ARBA" id="ARBA00049288"/>
    </source>
</evidence>
<comment type="similarity">
    <text evidence="2 5">Belongs to the citrate synthase family.</text>
</comment>
<dbReference type="Pfam" id="PF00285">
    <property type="entry name" value="Citrate_synt"/>
    <property type="match status" value="1"/>
</dbReference>
<dbReference type="Gene3D" id="1.10.230.10">
    <property type="entry name" value="Cytochrome P450-Terp, domain 2"/>
    <property type="match status" value="1"/>
</dbReference>
<dbReference type="Proteomes" id="UP001269267">
    <property type="component" value="Unassembled WGS sequence"/>
</dbReference>
<dbReference type="InterPro" id="IPR036969">
    <property type="entry name" value="Citrate_synthase_sf"/>
</dbReference>
<sequence length="382" mass="42125">MRSDIVKSISDAMYKDVSRGLKDVVLDFSEICEIDNNENKLRYRGYDVIELASSCNFECTISLLLDGELPSEHQYPRIEELLDQKRVLSDSVVSVIDALPLASQPMDVLRTSVSTIGCSISDDDLISIREQADQLIAQMPLIIGYLKARRDGGIAPKYCPGFSHAANVLSQFTGTELSDLDPKDIEIMDQVLTIHAEHELNASCFSARVTASAITDLVAAVTSAISTLAGSLHGGANEKVLEAVEEIATPEGAEEYIDSALREKRKVHGFGQRGCKAEDPRAIQLRLLAEQVSKGRGGSKILPILYSMNEAMRQHRNLWPNVDFYSVSVLHDIGIEKDLFTPLFACSRVVGWSAHVLEQLSDNLIIRPKAKYVGHAYRPIPL</sequence>
<organism evidence="6 7">
    <name type="scientific">Vreelandella gomseomensis</name>
    <dbReference type="NCBI Taxonomy" id="370766"/>
    <lineage>
        <taxon>Bacteria</taxon>
        <taxon>Pseudomonadati</taxon>
        <taxon>Pseudomonadota</taxon>
        <taxon>Gammaproteobacteria</taxon>
        <taxon>Oceanospirillales</taxon>
        <taxon>Halomonadaceae</taxon>
        <taxon>Vreelandella</taxon>
    </lineage>
</organism>
<comment type="caution">
    <text evidence="6">The sequence shown here is derived from an EMBL/GenBank/DDBJ whole genome shotgun (WGS) entry which is preliminary data.</text>
</comment>
<dbReference type="InterPro" id="IPR016143">
    <property type="entry name" value="Citrate_synth-like_sm_a-sub"/>
</dbReference>
<evidence type="ECO:0000313" key="6">
    <source>
        <dbReference type="EMBL" id="MDR5875483.1"/>
    </source>
</evidence>
<dbReference type="InterPro" id="IPR016142">
    <property type="entry name" value="Citrate_synth-like_lrg_a-sub"/>
</dbReference>
<evidence type="ECO:0000256" key="3">
    <source>
        <dbReference type="ARBA" id="ARBA00022679"/>
    </source>
</evidence>
<gene>
    <name evidence="6" type="ORF">QC815_11170</name>
</gene>
<evidence type="ECO:0000256" key="5">
    <source>
        <dbReference type="PIRNR" id="PIRNR001369"/>
    </source>
</evidence>
<evidence type="ECO:0000256" key="1">
    <source>
        <dbReference type="ARBA" id="ARBA00004751"/>
    </source>
</evidence>
<reference evidence="6 7" key="1">
    <citation type="submission" date="2023-04" db="EMBL/GenBank/DDBJ databases">
        <title>A long-awaited taxogenomic arrangement of the family Halomonadaceae.</title>
        <authorList>
            <person name="De La Haba R."/>
            <person name="Chuvochina M."/>
            <person name="Wittouck S."/>
            <person name="Arahal D.R."/>
            <person name="Sanchez-Porro C."/>
            <person name="Hugenholtz P."/>
            <person name="Ventosa A."/>
        </authorList>
    </citation>
    <scope>NUCLEOTIDE SEQUENCE [LARGE SCALE GENOMIC DNA]</scope>
    <source>
        <strain evidence="6 7">DSM 18042</strain>
    </source>
</reference>
<dbReference type="InterPro" id="IPR024176">
    <property type="entry name" value="Citrate_synthase_bac-typ"/>
</dbReference>
<dbReference type="EMBL" id="JARWAI010000007">
    <property type="protein sequence ID" value="MDR5875483.1"/>
    <property type="molecule type" value="Genomic_DNA"/>
</dbReference>
<dbReference type="InterPro" id="IPR002020">
    <property type="entry name" value="Citrate_synthase"/>
</dbReference>
<comment type="catalytic activity">
    <reaction evidence="4">
        <text>oxaloacetate + acetyl-CoA + H2O = citrate + CoA + H(+)</text>
        <dbReference type="Rhea" id="RHEA:16845"/>
        <dbReference type="ChEBI" id="CHEBI:15377"/>
        <dbReference type="ChEBI" id="CHEBI:15378"/>
        <dbReference type="ChEBI" id="CHEBI:16452"/>
        <dbReference type="ChEBI" id="CHEBI:16947"/>
        <dbReference type="ChEBI" id="CHEBI:57287"/>
        <dbReference type="ChEBI" id="CHEBI:57288"/>
        <dbReference type="EC" id="2.3.3.16"/>
    </reaction>
</comment>
<dbReference type="PANTHER" id="PTHR11739">
    <property type="entry name" value="CITRATE SYNTHASE"/>
    <property type="match status" value="1"/>
</dbReference>
<dbReference type="PRINTS" id="PR00143">
    <property type="entry name" value="CITRTSNTHASE"/>
</dbReference>
<name>A0ABU1GEF5_9GAMM</name>
<dbReference type="Gene3D" id="1.10.580.10">
    <property type="entry name" value="Citrate Synthase, domain 1"/>
    <property type="match status" value="1"/>
</dbReference>
<dbReference type="PIRSF" id="PIRSF001369">
    <property type="entry name" value="Citrate_synth"/>
    <property type="match status" value="1"/>
</dbReference>